<organism evidence="2 3">
    <name type="scientific">Kordiimonas lipolytica</name>
    <dbReference type="NCBI Taxonomy" id="1662421"/>
    <lineage>
        <taxon>Bacteria</taxon>
        <taxon>Pseudomonadati</taxon>
        <taxon>Pseudomonadota</taxon>
        <taxon>Alphaproteobacteria</taxon>
        <taxon>Kordiimonadales</taxon>
        <taxon>Kordiimonadaceae</taxon>
        <taxon>Kordiimonas</taxon>
    </lineage>
</organism>
<keyword evidence="3" id="KW-1185">Reference proteome</keyword>
<dbReference type="EMBL" id="JBHSCR010000005">
    <property type="protein sequence ID" value="MFC4347875.1"/>
    <property type="molecule type" value="Genomic_DNA"/>
</dbReference>
<keyword evidence="1" id="KW-0812">Transmembrane</keyword>
<keyword evidence="1" id="KW-1133">Transmembrane helix</keyword>
<feature type="transmembrane region" description="Helical" evidence="1">
    <location>
        <begin position="25"/>
        <end position="48"/>
    </location>
</feature>
<evidence type="ECO:0000313" key="2">
    <source>
        <dbReference type="EMBL" id="MFC4347875.1"/>
    </source>
</evidence>
<sequence>MQFQTPTITGLVGAAFQAAKARTELLILLALLAGIGSSIVYAPAATILENLIEIYPENVVEVYPDTGTPSERDEEIASVVNQGLSTLLLGHLAATAVSTFLLIPFARASAPGNLVPAAGGMRAFMIRGLRSFLHMVAANGISILVAFFALSLIVGLAAALGPLTNAVAIVAAGFVMWTSIVLTSTAHLAIAAEARDRRETLPSAFVRARLFMVPIAASLAILFLLTTLLYLTVGSMAINLVPEEFEFRMALIVAGFVAYLTSALHVAALYKVPDFRDLRPS</sequence>
<reference evidence="3" key="1">
    <citation type="journal article" date="2019" name="Int. J. Syst. Evol. Microbiol.">
        <title>The Global Catalogue of Microorganisms (GCM) 10K type strain sequencing project: providing services to taxonomists for standard genome sequencing and annotation.</title>
        <authorList>
            <consortium name="The Broad Institute Genomics Platform"/>
            <consortium name="The Broad Institute Genome Sequencing Center for Infectious Disease"/>
            <person name="Wu L."/>
            <person name="Ma J."/>
        </authorList>
    </citation>
    <scope>NUCLEOTIDE SEQUENCE [LARGE SCALE GENOMIC DNA]</scope>
    <source>
        <strain evidence="3">CGMCC 1.15304</strain>
    </source>
</reference>
<proteinExistence type="predicted"/>
<feature type="transmembrane region" description="Helical" evidence="1">
    <location>
        <begin position="131"/>
        <end position="160"/>
    </location>
</feature>
<comment type="caution">
    <text evidence="2">The sequence shown here is derived from an EMBL/GenBank/DDBJ whole genome shotgun (WGS) entry which is preliminary data.</text>
</comment>
<feature type="transmembrane region" description="Helical" evidence="1">
    <location>
        <begin position="166"/>
        <end position="190"/>
    </location>
</feature>
<feature type="transmembrane region" description="Helical" evidence="1">
    <location>
        <begin position="88"/>
        <end position="110"/>
    </location>
</feature>
<accession>A0ABV8UB16</accession>
<evidence type="ECO:0000256" key="1">
    <source>
        <dbReference type="SAM" id="Phobius"/>
    </source>
</evidence>
<gene>
    <name evidence="2" type="ORF">ACFO5Q_08475</name>
</gene>
<protein>
    <submittedName>
        <fullName evidence="2">Uncharacterized protein</fullName>
    </submittedName>
</protein>
<feature type="transmembrane region" description="Helical" evidence="1">
    <location>
        <begin position="251"/>
        <end position="270"/>
    </location>
</feature>
<keyword evidence="1" id="KW-0472">Membrane</keyword>
<name>A0ABV8UB16_9PROT</name>
<evidence type="ECO:0000313" key="3">
    <source>
        <dbReference type="Proteomes" id="UP001595776"/>
    </source>
</evidence>
<feature type="transmembrane region" description="Helical" evidence="1">
    <location>
        <begin position="210"/>
        <end position="231"/>
    </location>
</feature>
<dbReference type="RefSeq" id="WP_068152174.1">
    <property type="nucleotide sequence ID" value="NZ_JBHSCR010000005.1"/>
</dbReference>
<dbReference type="Proteomes" id="UP001595776">
    <property type="component" value="Unassembled WGS sequence"/>
</dbReference>